<sequence>MGARTSSSTPSLTRRGLFAGTAALATTSLLATTTASAATDSKAGCHHAGAGRATGIQLYTVRDSMADDVPATLTALAAIGYRELEFAGYFNQSPVALRTLLDDLGLVAPSTHMDARQLRDAPDALLDTAAAMGHDYVVIAWLHPDDRKTLDQYRAWADVFNRVGEKCQALGMRFAYHNHDFEFAAIDGQVPWDVLLQATEPDLVDFELDMFWTRKAGLDPIEVLTRAPERYTMAHIKDMSPNGDMVDVGTGEIDYGAILTSPEAASLKHLFVEHDNPADPFRTAAVGRLGLTRALLGDG</sequence>
<dbReference type="InterPro" id="IPR036237">
    <property type="entry name" value="Xyl_isomerase-like_sf"/>
</dbReference>
<dbReference type="Gene3D" id="3.20.20.150">
    <property type="entry name" value="Divalent-metal-dependent TIM barrel enzymes"/>
    <property type="match status" value="1"/>
</dbReference>
<dbReference type="InterPro" id="IPR013022">
    <property type="entry name" value="Xyl_isomerase-like_TIM-brl"/>
</dbReference>
<feature type="domain" description="Xylose isomerase-like TIM barrel" evidence="2">
    <location>
        <begin position="75"/>
        <end position="259"/>
    </location>
</feature>
<dbReference type="Pfam" id="PF01261">
    <property type="entry name" value="AP_endonuc_2"/>
    <property type="match status" value="1"/>
</dbReference>
<dbReference type="RefSeq" id="WP_150863435.1">
    <property type="nucleotide sequence ID" value="NZ_VYXP01000003.1"/>
</dbReference>
<dbReference type="InterPro" id="IPR050312">
    <property type="entry name" value="IolE/XylAMocC-like"/>
</dbReference>
<keyword evidence="3" id="KW-0413">Isomerase</keyword>
<dbReference type="PANTHER" id="PTHR12110:SF41">
    <property type="entry name" value="INOSOSE DEHYDRATASE"/>
    <property type="match status" value="1"/>
</dbReference>
<keyword evidence="1" id="KW-0732">Signal</keyword>
<comment type="caution">
    <text evidence="3">The sequence shown here is derived from an EMBL/GenBank/DDBJ whole genome shotgun (WGS) entry which is preliminary data.</text>
</comment>
<dbReference type="SUPFAM" id="SSF51658">
    <property type="entry name" value="Xylose isomerase-like"/>
    <property type="match status" value="1"/>
</dbReference>
<feature type="chain" id="PRO_5024434291" evidence="1">
    <location>
        <begin position="38"/>
        <end position="299"/>
    </location>
</feature>
<keyword evidence="4" id="KW-1185">Reference proteome</keyword>
<dbReference type="AlphaFoldDB" id="A0A5N0TC99"/>
<dbReference type="PANTHER" id="PTHR12110">
    <property type="entry name" value="HYDROXYPYRUVATE ISOMERASE"/>
    <property type="match status" value="1"/>
</dbReference>
<evidence type="ECO:0000256" key="1">
    <source>
        <dbReference type="SAM" id="SignalP"/>
    </source>
</evidence>
<dbReference type="PROSITE" id="PS51318">
    <property type="entry name" value="TAT"/>
    <property type="match status" value="1"/>
</dbReference>
<evidence type="ECO:0000259" key="2">
    <source>
        <dbReference type="Pfam" id="PF01261"/>
    </source>
</evidence>
<name>A0A5N0TC99_9GAMM</name>
<evidence type="ECO:0000313" key="3">
    <source>
        <dbReference type="EMBL" id="KAA9132713.1"/>
    </source>
</evidence>
<gene>
    <name evidence="3" type="ORF">F3N42_05730</name>
</gene>
<feature type="signal peptide" evidence="1">
    <location>
        <begin position="1"/>
        <end position="37"/>
    </location>
</feature>
<dbReference type="EMBL" id="VYXP01000003">
    <property type="protein sequence ID" value="KAA9132713.1"/>
    <property type="molecule type" value="Genomic_DNA"/>
</dbReference>
<reference evidence="3 4" key="1">
    <citation type="submission" date="2019-09" db="EMBL/GenBank/DDBJ databases">
        <title>Wenzhouxiangella sp. Genome sequencing and assembly.</title>
        <authorList>
            <person name="Zhang R."/>
        </authorList>
    </citation>
    <scope>NUCLEOTIDE SEQUENCE [LARGE SCALE GENOMIC DNA]</scope>
    <source>
        <strain evidence="3 4">W260</strain>
    </source>
</reference>
<evidence type="ECO:0000313" key="4">
    <source>
        <dbReference type="Proteomes" id="UP000325372"/>
    </source>
</evidence>
<proteinExistence type="predicted"/>
<organism evidence="3 4">
    <name type="scientific">Marinihelvus fidelis</name>
    <dbReference type="NCBI Taxonomy" id="2613842"/>
    <lineage>
        <taxon>Bacteria</taxon>
        <taxon>Pseudomonadati</taxon>
        <taxon>Pseudomonadota</taxon>
        <taxon>Gammaproteobacteria</taxon>
        <taxon>Chromatiales</taxon>
        <taxon>Wenzhouxiangellaceae</taxon>
        <taxon>Marinihelvus</taxon>
    </lineage>
</organism>
<dbReference type="InterPro" id="IPR006311">
    <property type="entry name" value="TAT_signal"/>
</dbReference>
<accession>A0A5N0TC99</accession>
<protein>
    <submittedName>
        <fullName evidence="3">Sugar phosphate isomerase/epimerase</fullName>
    </submittedName>
</protein>
<dbReference type="Proteomes" id="UP000325372">
    <property type="component" value="Unassembled WGS sequence"/>
</dbReference>
<dbReference type="GO" id="GO:0016853">
    <property type="term" value="F:isomerase activity"/>
    <property type="evidence" value="ECO:0007669"/>
    <property type="project" value="UniProtKB-KW"/>
</dbReference>